<evidence type="ECO:0000256" key="7">
    <source>
        <dbReference type="ARBA" id="ARBA00023158"/>
    </source>
</evidence>
<evidence type="ECO:0000256" key="8">
    <source>
        <dbReference type="ARBA" id="ARBA00023204"/>
    </source>
</evidence>
<keyword evidence="5" id="KW-0227">DNA damage</keyword>
<dbReference type="Proteomes" id="UP001210211">
    <property type="component" value="Unassembled WGS sequence"/>
</dbReference>
<comment type="subcellular location">
    <subcellularLocation>
        <location evidence="1">Nucleus</location>
    </subcellularLocation>
</comment>
<dbReference type="Pfam" id="PF17942">
    <property type="entry name" value="Morc6_S5"/>
    <property type="match status" value="1"/>
</dbReference>
<organism evidence="12 13">
    <name type="scientific">Rhynchospora tenuis</name>
    <dbReference type="NCBI Taxonomy" id="198213"/>
    <lineage>
        <taxon>Eukaryota</taxon>
        <taxon>Viridiplantae</taxon>
        <taxon>Streptophyta</taxon>
        <taxon>Embryophyta</taxon>
        <taxon>Tracheophyta</taxon>
        <taxon>Spermatophyta</taxon>
        <taxon>Magnoliopsida</taxon>
        <taxon>Liliopsida</taxon>
        <taxon>Poales</taxon>
        <taxon>Cyperaceae</taxon>
        <taxon>Cyperoideae</taxon>
        <taxon>Rhynchosporeae</taxon>
        <taxon>Rhynchospora</taxon>
    </lineage>
</organism>
<proteinExistence type="inferred from homology"/>
<evidence type="ECO:0000256" key="6">
    <source>
        <dbReference type="ARBA" id="ARBA00023054"/>
    </source>
</evidence>
<dbReference type="GO" id="GO:0005634">
    <property type="term" value="C:nucleus"/>
    <property type="evidence" value="ECO:0007669"/>
    <property type="project" value="UniProtKB-SubCell"/>
</dbReference>
<keyword evidence="8" id="KW-0234">DNA repair</keyword>
<dbReference type="GO" id="GO:0016887">
    <property type="term" value="F:ATP hydrolysis activity"/>
    <property type="evidence" value="ECO:0007669"/>
    <property type="project" value="InterPro"/>
</dbReference>
<dbReference type="SUPFAM" id="SSF55874">
    <property type="entry name" value="ATPase domain of HSP90 chaperone/DNA topoisomerase II/histidine kinase"/>
    <property type="match status" value="1"/>
</dbReference>
<evidence type="ECO:0000256" key="1">
    <source>
        <dbReference type="ARBA" id="ARBA00004123"/>
    </source>
</evidence>
<dbReference type="GO" id="GO:0031349">
    <property type="term" value="P:positive regulation of defense response"/>
    <property type="evidence" value="ECO:0007669"/>
    <property type="project" value="UniProtKB-ARBA"/>
</dbReference>
<evidence type="ECO:0000256" key="5">
    <source>
        <dbReference type="ARBA" id="ARBA00022763"/>
    </source>
</evidence>
<evidence type="ECO:0000256" key="2">
    <source>
        <dbReference type="ARBA" id="ARBA00007845"/>
    </source>
</evidence>
<dbReference type="InterPro" id="IPR045261">
    <property type="entry name" value="MORC_ATPase"/>
</dbReference>
<dbReference type="GO" id="GO:0031047">
    <property type="term" value="P:regulatory ncRNA-mediated gene silencing"/>
    <property type="evidence" value="ECO:0007669"/>
    <property type="project" value="UniProtKB-KW"/>
</dbReference>
<keyword evidence="9" id="KW-0539">Nucleus</keyword>
<keyword evidence="4" id="KW-0378">Hydrolase</keyword>
<dbReference type="EMBL" id="JAMRDG010000002">
    <property type="protein sequence ID" value="KAJ3686848.1"/>
    <property type="molecule type" value="Genomic_DNA"/>
</dbReference>
<dbReference type="PANTHER" id="PTHR23336:SF65">
    <property type="entry name" value="PROTEIN MICRORCHIDIA 6"/>
    <property type="match status" value="1"/>
</dbReference>
<dbReference type="PANTHER" id="PTHR23336">
    <property type="entry name" value="ZINC FINGER CW-TYPE COILED-COIL DOMAIN PROTEIN 3"/>
    <property type="match status" value="1"/>
</dbReference>
<dbReference type="GO" id="GO:0006281">
    <property type="term" value="P:DNA repair"/>
    <property type="evidence" value="ECO:0007669"/>
    <property type="project" value="UniProtKB-KW"/>
</dbReference>
<keyword evidence="3" id="KW-0540">Nuclease</keyword>
<keyword evidence="4" id="KW-0255">Endonuclease</keyword>
<evidence type="ECO:0000313" key="13">
    <source>
        <dbReference type="Proteomes" id="UP001210211"/>
    </source>
</evidence>
<keyword evidence="6" id="KW-0175">Coiled coil</keyword>
<dbReference type="GO" id="GO:0004519">
    <property type="term" value="F:endonuclease activity"/>
    <property type="evidence" value="ECO:0007669"/>
    <property type="project" value="UniProtKB-KW"/>
</dbReference>
<protein>
    <recommendedName>
        <fullName evidence="11">Morc S5 domain-containing protein</fullName>
    </recommendedName>
</protein>
<evidence type="ECO:0000256" key="3">
    <source>
        <dbReference type="ARBA" id="ARBA00022722"/>
    </source>
</evidence>
<name>A0AAD5Z4Q3_9POAL</name>
<feature type="region of interest" description="Disordered" evidence="10">
    <location>
        <begin position="76"/>
        <end position="121"/>
    </location>
</feature>
<evidence type="ECO:0000256" key="4">
    <source>
        <dbReference type="ARBA" id="ARBA00022759"/>
    </source>
</evidence>
<dbReference type="Pfam" id="PF13589">
    <property type="entry name" value="HATPase_c_3"/>
    <property type="match status" value="1"/>
</dbReference>
<accession>A0AAD5Z4Q3</accession>
<gene>
    <name evidence="12" type="ORF">LUZ61_016012</name>
</gene>
<keyword evidence="13" id="KW-1185">Reference proteome</keyword>
<evidence type="ECO:0000259" key="11">
    <source>
        <dbReference type="Pfam" id="PF17942"/>
    </source>
</evidence>
<evidence type="ECO:0000313" key="12">
    <source>
        <dbReference type="EMBL" id="KAJ3686848.1"/>
    </source>
</evidence>
<reference evidence="12 13" key="1">
    <citation type="journal article" date="2022" name="Cell">
        <title>Repeat-based holocentromeres influence genome architecture and karyotype evolution.</title>
        <authorList>
            <person name="Hofstatter P.G."/>
            <person name="Thangavel G."/>
            <person name="Lux T."/>
            <person name="Neumann P."/>
            <person name="Vondrak T."/>
            <person name="Novak P."/>
            <person name="Zhang M."/>
            <person name="Costa L."/>
            <person name="Castellani M."/>
            <person name="Scott A."/>
            <person name="Toegelov H."/>
            <person name="Fuchs J."/>
            <person name="Mata-Sucre Y."/>
            <person name="Dias Y."/>
            <person name="Vanzela A.L.L."/>
            <person name="Huettel B."/>
            <person name="Almeida C.C.S."/>
            <person name="Simkova H."/>
            <person name="Souza G."/>
            <person name="Pedrosa-Harand A."/>
            <person name="Macas J."/>
            <person name="Mayer K.F.X."/>
            <person name="Houben A."/>
            <person name="Marques A."/>
        </authorList>
    </citation>
    <scope>NUCLEOTIDE SEQUENCE [LARGE SCALE GENOMIC DNA]</scope>
    <source>
        <strain evidence="12">RhyTen1mFocal</strain>
    </source>
</reference>
<feature type="compositionally biased region" description="Polar residues" evidence="10">
    <location>
        <begin position="83"/>
        <end position="121"/>
    </location>
</feature>
<evidence type="ECO:0000256" key="10">
    <source>
        <dbReference type="SAM" id="MobiDB-lite"/>
    </source>
</evidence>
<comment type="similarity">
    <text evidence="2">Belongs to the MORC ATPase protein family.</text>
</comment>
<dbReference type="InterPro" id="IPR041006">
    <property type="entry name" value="Morc_S5"/>
</dbReference>
<sequence length="753" mass="82965">MNNNVETIDLCSDDEETEGGVVAPPLDPILLQFNPENTASGIANSLTIFGEIGGSAPGFVVERGATHHFHEPDLHHLPASETYHPSTSGPCHPSTSGPCLPSTSGPCHPSTSGPPLFPSTSGPPLFPSTSGYCHPSASRPYLPSASVPDQISRQFWKAGDYTPSLNYAAPPAGGAQNRMLIHPKFLHSNATSHKWAFGAIAELLDNAVDEVVNGASVVKVDKLLNPKDGSFCLLLQDDGGGMGPGSLRRCMGFGYSDKCTGSSIGQYGNGFKTSTMRLGADVIVFSRCLKERRFTQSVGLLSYTLNRNSGRQDIILPIVDYEFEPTSGLFKRLRGTDEKKFCSNLSILLSWSPFGAELELQKQFDEIGEHGTRIVVFNLWLNDAGEMELDFKCDNQDIMISGSPRVETTNNIKLLNQMHIANRYRYSLRVYASILYLHLPQGFRIIICGKIVDPHVVVSDLMYCECIKYRPHVGHTSEAEVNTVIGFLKGAPNLNIHGFCVYHKNRLILPFMPAVHSTGGRCKGVAGVLEANFINPTHDKQDFEKSALFQKLEIRLRDMAKEYWNYHCHLVGYKTCKNIASKHSTRDIQSCTDSGHEVILTSLPNGPTENPEQSLHRHNLHEPLANRPSSSGSNDLSHLFQPVVLGKRCEPGVLDGSGASRARRRAVVTPDLENTSHAAHATGGMDQEQREHLRRLVSENKKLHSQCSEYEASEKELCVKVQMLTLELQKTRELYQHLLAAQARIFEQTCIGV</sequence>
<feature type="domain" description="Morc S5" evidence="11">
    <location>
        <begin position="426"/>
        <end position="564"/>
    </location>
</feature>
<dbReference type="Gene3D" id="3.30.565.10">
    <property type="entry name" value="Histidine kinase-like ATPase, C-terminal domain"/>
    <property type="match status" value="1"/>
</dbReference>
<dbReference type="AlphaFoldDB" id="A0AAD5Z4Q3"/>
<dbReference type="InterPro" id="IPR036890">
    <property type="entry name" value="HATPase_C_sf"/>
</dbReference>
<comment type="caution">
    <text evidence="12">The sequence shown here is derived from an EMBL/GenBank/DDBJ whole genome shotgun (WGS) entry which is preliminary data.</text>
</comment>
<evidence type="ECO:0000256" key="9">
    <source>
        <dbReference type="ARBA" id="ARBA00023242"/>
    </source>
</evidence>
<keyword evidence="7" id="KW-0943">RNA-mediated gene silencing</keyword>